<dbReference type="KEGG" id="vg:55618818"/>
<accession>A0A515MKC6</accession>
<evidence type="ECO:0000313" key="1">
    <source>
        <dbReference type="EMBL" id="QDM57070.1"/>
    </source>
</evidence>
<keyword evidence="2" id="KW-1185">Reference proteome</keyword>
<reference evidence="1 2" key="1">
    <citation type="submission" date="2019-05" db="EMBL/GenBank/DDBJ databases">
        <authorList>
            <person name="Beaulieu J."/>
            <person name="Cox M."/>
            <person name="Nazim E."/>
            <person name="Robinson Z."/>
            <person name="Molloy S.D."/>
            <person name="Garlena R.A."/>
            <person name="Russell D.A."/>
            <person name="Pope W.H."/>
            <person name="Jacobs-Sera D."/>
            <person name="Hatfull G.F."/>
        </authorList>
    </citation>
    <scope>NUCLEOTIDE SEQUENCE [LARGE SCALE GENOMIC DNA]</scope>
</reference>
<dbReference type="EMBL" id="MK967393">
    <property type="protein sequence ID" value="QDM57070.1"/>
    <property type="molecule type" value="Genomic_DNA"/>
</dbReference>
<protein>
    <submittedName>
        <fullName evidence="1">Uncharacterized protein</fullName>
    </submittedName>
</protein>
<name>A0A515MKC6_9CAUD</name>
<dbReference type="Proteomes" id="UP000319882">
    <property type="component" value="Segment"/>
</dbReference>
<proteinExistence type="predicted"/>
<gene>
    <name evidence="1" type="primary">7</name>
    <name evidence="1" type="ORF">SEA_WHACK_7</name>
</gene>
<sequence length="138" mass="14968">MMARQYRVTANLWRDLQGVRHRRGDVVTPPESDIDRLVRAGAIVPLDSEVGPTEVDKAVADGLAEAERIKAWLAAETQWTEEQAAKTAAQPPAAQPLARPKAASTKPLWEAYATERGIDVSGLDKDEIIAAVDALDAK</sequence>
<dbReference type="GeneID" id="55618818"/>
<organism evidence="1 2">
    <name type="scientific">Rhodococcus phage Whack</name>
    <dbReference type="NCBI Taxonomy" id="2591132"/>
    <lineage>
        <taxon>Viruses</taxon>
        <taxon>Duplodnaviria</taxon>
        <taxon>Heunggongvirae</taxon>
        <taxon>Uroviricota</taxon>
        <taxon>Caudoviricetes</taxon>
        <taxon>Whackvirus</taxon>
        <taxon>Whackvirus whack</taxon>
    </lineage>
</organism>
<evidence type="ECO:0000313" key="2">
    <source>
        <dbReference type="Proteomes" id="UP000319882"/>
    </source>
</evidence>
<dbReference type="RefSeq" id="YP_009848397.1">
    <property type="nucleotide sequence ID" value="NC_048784.1"/>
</dbReference>